<proteinExistence type="predicted"/>
<dbReference type="Proteomes" id="UP000682782">
    <property type="component" value="Chromosome"/>
</dbReference>
<reference evidence="1" key="1">
    <citation type="submission" date="2021-01" db="EMBL/GenBank/DDBJ databases">
        <title>Complete genome sequence of Clostridiales bacterium R-7.</title>
        <authorList>
            <person name="Mahoney-Kurpe S.C."/>
            <person name="Palevich N."/>
            <person name="Koike S."/>
            <person name="Moon C.D."/>
            <person name="Attwood G.T."/>
        </authorList>
    </citation>
    <scope>NUCLEOTIDE SEQUENCE</scope>
    <source>
        <strain evidence="1">R-7</strain>
    </source>
</reference>
<sequence>MFSEARGDSVQIAREYMDSLLVESRVVGAVKPDTTFRFLGETFSMPFMTAALSHLDLASMAEGAKEAGACVSIGMGGNEEMGKVLSTGAKVIKIIKPYADEKEIMSRIEYAEEHGALAVGMDVEHAVNVEDAEDSVVMGLQMKQPTLEELEKYIRATKLPFLIKGALSAADALRCRDLGAAGLVLSHHNGLMRYAVPPVMILPEIRKAVGSDLLLVADGGIETGFDAFKALARGADAVTMGKALMGPLKDKGAEGVKEALQKANGQLQAMMIRTGTKNLKHMDPSVIWEPAGYRHG</sequence>
<dbReference type="EMBL" id="CP068393">
    <property type="protein sequence ID" value="QUC68668.1"/>
    <property type="molecule type" value="Genomic_DNA"/>
</dbReference>
<organism evidence="1 2">
    <name type="scientific">Aristaeella hokkaidonensis</name>
    <dbReference type="NCBI Taxonomy" id="3046382"/>
    <lineage>
        <taxon>Bacteria</taxon>
        <taxon>Bacillati</taxon>
        <taxon>Bacillota</taxon>
        <taxon>Clostridia</taxon>
        <taxon>Eubacteriales</taxon>
        <taxon>Aristaeellaceae</taxon>
        <taxon>Aristaeella</taxon>
    </lineage>
</organism>
<accession>A0AC61N0S6</accession>
<protein>
    <submittedName>
        <fullName evidence="1">Alpha-hydroxy-acid oxidizing protein</fullName>
    </submittedName>
</protein>
<evidence type="ECO:0000313" key="1">
    <source>
        <dbReference type="EMBL" id="QUC68668.1"/>
    </source>
</evidence>
<name>A0AC61N0S6_9FIRM</name>
<keyword evidence="2" id="KW-1185">Reference proteome</keyword>
<evidence type="ECO:0000313" key="2">
    <source>
        <dbReference type="Proteomes" id="UP000682782"/>
    </source>
</evidence>
<gene>
    <name evidence="1" type="ORF">JYE49_11765</name>
</gene>